<keyword evidence="10" id="KW-1185">Reference proteome</keyword>
<dbReference type="AlphaFoldDB" id="A0A061FW30"/>
<dbReference type="Proteomes" id="UP000026915">
    <property type="component" value="Chromosome 3"/>
</dbReference>
<evidence type="ECO:0000256" key="4">
    <source>
        <dbReference type="ARBA" id="ARBA00022729"/>
    </source>
</evidence>
<keyword evidence="2" id="KW-0723">Serine/threonine-protein kinase</keyword>
<dbReference type="InterPro" id="IPR045874">
    <property type="entry name" value="LRK10/LRL21-25-like"/>
</dbReference>
<dbReference type="GO" id="GO:0005524">
    <property type="term" value="F:ATP binding"/>
    <property type="evidence" value="ECO:0007669"/>
    <property type="project" value="InterPro"/>
</dbReference>
<keyword evidence="7" id="KW-0325">Glycoprotein</keyword>
<accession>A0A061FW30</accession>
<evidence type="ECO:0000256" key="2">
    <source>
        <dbReference type="ARBA" id="ARBA00022527"/>
    </source>
</evidence>
<keyword evidence="5" id="KW-1133">Transmembrane helix</keyword>
<dbReference type="PANTHER" id="PTHR27009">
    <property type="entry name" value="RUST RESISTANCE KINASE LR10-RELATED"/>
    <property type="match status" value="1"/>
</dbReference>
<dbReference type="OMA" id="ARIFCNS"/>
<keyword evidence="4" id="KW-0732">Signal</keyword>
<protein>
    <submittedName>
        <fullName evidence="9">PR5-like receptor kinase, putative</fullName>
    </submittedName>
</protein>
<dbReference type="GO" id="GO:0004674">
    <property type="term" value="F:protein serine/threonine kinase activity"/>
    <property type="evidence" value="ECO:0007669"/>
    <property type="project" value="UniProtKB-KW"/>
</dbReference>
<dbReference type="InParanoid" id="A0A061FW30"/>
<dbReference type="EMBL" id="CM001881">
    <property type="protein sequence ID" value="EOY21077.1"/>
    <property type="molecule type" value="Genomic_DNA"/>
</dbReference>
<dbReference type="Gene3D" id="3.30.200.20">
    <property type="entry name" value="Phosphorylase Kinase, domain 1"/>
    <property type="match status" value="1"/>
</dbReference>
<dbReference type="SUPFAM" id="SSF56112">
    <property type="entry name" value="Protein kinase-like (PK-like)"/>
    <property type="match status" value="1"/>
</dbReference>
<dbReference type="InterPro" id="IPR000719">
    <property type="entry name" value="Prot_kinase_dom"/>
</dbReference>
<dbReference type="Pfam" id="PF07714">
    <property type="entry name" value="PK_Tyr_Ser-Thr"/>
    <property type="match status" value="1"/>
</dbReference>
<sequence length="287" mass="32565">MGFLRKFKNIKTMGFLKKFTKSDLGIEGFLKNNGTLAPKRYSYSNVREMTNSFKETLRKGGYGSVYKGKLLDGHLIAMKLLNTSKGNGQELINEVASISRTSHVNIVTLRVFCLEGNKRALIYEFMANGSLERFIYKENTNLKDHQYLTSEELYQIAIGIAPGKESIVSMVEARGTIEMVGGRRNIDVTVSQSSEIYFPHWIYQRLEQGNVKPELLGLMTREETEIARKMILVGLWCIQTNPLDRPSMTEVIDMWEGSIDTLQIPPKPYLSSPPRSTIMDFTSLSLL</sequence>
<gene>
    <name evidence="9" type="ORF">TCM_012394</name>
</gene>
<keyword evidence="3" id="KW-0812">Transmembrane</keyword>
<evidence type="ECO:0000259" key="8">
    <source>
        <dbReference type="PROSITE" id="PS50011"/>
    </source>
</evidence>
<keyword evidence="9" id="KW-0808">Transferase</keyword>
<feature type="domain" description="Protein kinase" evidence="8">
    <location>
        <begin position="51"/>
        <end position="287"/>
    </location>
</feature>
<evidence type="ECO:0000313" key="10">
    <source>
        <dbReference type="Proteomes" id="UP000026915"/>
    </source>
</evidence>
<evidence type="ECO:0000313" key="9">
    <source>
        <dbReference type="EMBL" id="EOY21077.1"/>
    </source>
</evidence>
<keyword evidence="9" id="KW-0675">Receptor</keyword>
<proteinExistence type="predicted"/>
<dbReference type="Gramene" id="EOY21077">
    <property type="protein sequence ID" value="EOY21077"/>
    <property type="gene ID" value="TCM_012394"/>
</dbReference>
<name>A0A061FW30_THECC</name>
<organism evidence="9 10">
    <name type="scientific">Theobroma cacao</name>
    <name type="common">Cacao</name>
    <name type="synonym">Cocoa</name>
    <dbReference type="NCBI Taxonomy" id="3641"/>
    <lineage>
        <taxon>Eukaryota</taxon>
        <taxon>Viridiplantae</taxon>
        <taxon>Streptophyta</taxon>
        <taxon>Embryophyta</taxon>
        <taxon>Tracheophyta</taxon>
        <taxon>Spermatophyta</taxon>
        <taxon>Magnoliopsida</taxon>
        <taxon>eudicotyledons</taxon>
        <taxon>Gunneridae</taxon>
        <taxon>Pentapetalae</taxon>
        <taxon>rosids</taxon>
        <taxon>malvids</taxon>
        <taxon>Malvales</taxon>
        <taxon>Malvaceae</taxon>
        <taxon>Byttnerioideae</taxon>
        <taxon>Theobroma</taxon>
    </lineage>
</organism>
<dbReference type="GO" id="GO:0016020">
    <property type="term" value="C:membrane"/>
    <property type="evidence" value="ECO:0007669"/>
    <property type="project" value="UniProtKB-SubCell"/>
</dbReference>
<keyword evidence="6" id="KW-0472">Membrane</keyword>
<reference evidence="9 10" key="1">
    <citation type="journal article" date="2013" name="Genome Biol.">
        <title>The genome sequence of the most widely cultivated cacao type and its use to identify candidate genes regulating pod color.</title>
        <authorList>
            <person name="Motamayor J.C."/>
            <person name="Mockaitis K."/>
            <person name="Schmutz J."/>
            <person name="Haiminen N."/>
            <person name="Iii D.L."/>
            <person name="Cornejo O."/>
            <person name="Findley S.D."/>
            <person name="Zheng P."/>
            <person name="Utro F."/>
            <person name="Royaert S."/>
            <person name="Saski C."/>
            <person name="Jenkins J."/>
            <person name="Podicheti R."/>
            <person name="Zhao M."/>
            <person name="Scheffler B.E."/>
            <person name="Stack J.C."/>
            <person name="Feltus F.A."/>
            <person name="Mustiga G.M."/>
            <person name="Amores F."/>
            <person name="Phillips W."/>
            <person name="Marelli J.P."/>
            <person name="May G.D."/>
            <person name="Shapiro H."/>
            <person name="Ma J."/>
            <person name="Bustamante C.D."/>
            <person name="Schnell R.J."/>
            <person name="Main D."/>
            <person name="Gilbert D."/>
            <person name="Parida L."/>
            <person name="Kuhn D.N."/>
        </authorList>
    </citation>
    <scope>NUCLEOTIDE SEQUENCE [LARGE SCALE GENOMIC DNA]</scope>
    <source>
        <strain evidence="10">cv. Matina 1-6</strain>
    </source>
</reference>
<evidence type="ECO:0000256" key="7">
    <source>
        <dbReference type="ARBA" id="ARBA00023180"/>
    </source>
</evidence>
<dbReference type="PROSITE" id="PS50011">
    <property type="entry name" value="PROTEIN_KINASE_DOM"/>
    <property type="match status" value="1"/>
</dbReference>
<evidence type="ECO:0000256" key="6">
    <source>
        <dbReference type="ARBA" id="ARBA00023136"/>
    </source>
</evidence>
<dbReference type="HOGENOM" id="CLU_000288_21_4_1"/>
<dbReference type="Gene3D" id="1.10.510.10">
    <property type="entry name" value="Transferase(Phosphotransferase) domain 1"/>
    <property type="match status" value="1"/>
</dbReference>
<comment type="subcellular location">
    <subcellularLocation>
        <location evidence="1">Membrane</location>
        <topology evidence="1">Single-pass type I membrane protein</topology>
    </subcellularLocation>
</comment>
<evidence type="ECO:0000256" key="3">
    <source>
        <dbReference type="ARBA" id="ARBA00022692"/>
    </source>
</evidence>
<evidence type="ECO:0000256" key="5">
    <source>
        <dbReference type="ARBA" id="ARBA00022989"/>
    </source>
</evidence>
<keyword evidence="9" id="KW-0418">Kinase</keyword>
<dbReference type="InterPro" id="IPR001245">
    <property type="entry name" value="Ser-Thr/Tyr_kinase_cat_dom"/>
</dbReference>
<evidence type="ECO:0000256" key="1">
    <source>
        <dbReference type="ARBA" id="ARBA00004479"/>
    </source>
</evidence>
<dbReference type="InterPro" id="IPR011009">
    <property type="entry name" value="Kinase-like_dom_sf"/>
</dbReference>